<dbReference type="CDD" id="cd00515">
    <property type="entry name" value="HAM1"/>
    <property type="match status" value="1"/>
</dbReference>
<name>A4RZL1_OSTLU</name>
<dbReference type="STRING" id="436017.A4RZL1"/>
<proteinExistence type="inferred from homology"/>
<dbReference type="OrthoDB" id="6288734at2759"/>
<dbReference type="eggNOG" id="KOG3222">
    <property type="taxonomic scope" value="Eukaryota"/>
</dbReference>
<organism evidence="3 4">
    <name type="scientific">Ostreococcus lucimarinus (strain CCE9901)</name>
    <dbReference type="NCBI Taxonomy" id="436017"/>
    <lineage>
        <taxon>Eukaryota</taxon>
        <taxon>Viridiplantae</taxon>
        <taxon>Chlorophyta</taxon>
        <taxon>Mamiellophyceae</taxon>
        <taxon>Mamiellales</taxon>
        <taxon>Bathycoccaceae</taxon>
        <taxon>Ostreococcus</taxon>
    </lineage>
</organism>
<dbReference type="Gramene" id="ABO96885">
    <property type="protein sequence ID" value="ABO96885"/>
    <property type="gene ID" value="OSTLU_35233"/>
</dbReference>
<reference evidence="3 4" key="1">
    <citation type="journal article" date="2007" name="Proc. Natl. Acad. Sci. U.S.A.">
        <title>The tiny eukaryote Ostreococcus provides genomic insights into the paradox of plankton speciation.</title>
        <authorList>
            <person name="Palenik B."/>
            <person name="Grimwood J."/>
            <person name="Aerts A."/>
            <person name="Rouze P."/>
            <person name="Salamov A."/>
            <person name="Putnam N."/>
            <person name="Dupont C."/>
            <person name="Jorgensen R."/>
            <person name="Derelle E."/>
            <person name="Rombauts S."/>
            <person name="Zhou K."/>
            <person name="Otillar R."/>
            <person name="Merchant S.S."/>
            <person name="Podell S."/>
            <person name="Gaasterland T."/>
            <person name="Napoli C."/>
            <person name="Gendler K."/>
            <person name="Manuell A."/>
            <person name="Tai V."/>
            <person name="Vallon O."/>
            <person name="Piganeau G."/>
            <person name="Jancek S."/>
            <person name="Heijde M."/>
            <person name="Jabbari K."/>
            <person name="Bowler C."/>
            <person name="Lohr M."/>
            <person name="Robbens S."/>
            <person name="Werner G."/>
            <person name="Dubchak I."/>
            <person name="Pazour G.J."/>
            <person name="Ren Q."/>
            <person name="Paulsen I."/>
            <person name="Delwiche C."/>
            <person name="Schmutz J."/>
            <person name="Rokhsar D."/>
            <person name="Van de Peer Y."/>
            <person name="Moreau H."/>
            <person name="Grigoriev I.V."/>
        </authorList>
    </citation>
    <scope>NUCLEOTIDE SEQUENCE [LARGE SCALE GENOMIC DNA]</scope>
    <source>
        <strain evidence="3 4">CCE9901</strain>
    </source>
</reference>
<dbReference type="Proteomes" id="UP000001568">
    <property type="component" value="Chromosome 7"/>
</dbReference>
<dbReference type="KEGG" id="olu:OSTLU_35233"/>
<dbReference type="InterPro" id="IPR029001">
    <property type="entry name" value="ITPase-like_fam"/>
</dbReference>
<comment type="similarity">
    <text evidence="1">Belongs to the HAM1 NTPase family.</text>
</comment>
<dbReference type="GO" id="GO:0009143">
    <property type="term" value="P:nucleoside triphosphate catabolic process"/>
    <property type="evidence" value="ECO:0007669"/>
    <property type="project" value="InterPro"/>
</dbReference>
<evidence type="ECO:0000256" key="1">
    <source>
        <dbReference type="ARBA" id="ARBA00008023"/>
    </source>
</evidence>
<dbReference type="AlphaFoldDB" id="A4RZL1"/>
<dbReference type="Pfam" id="PF01725">
    <property type="entry name" value="Ham1p_like"/>
    <property type="match status" value="1"/>
</dbReference>
<dbReference type="GO" id="GO:0047429">
    <property type="term" value="F:nucleoside triphosphate diphosphatase activity"/>
    <property type="evidence" value="ECO:0007669"/>
    <property type="project" value="InterPro"/>
</dbReference>
<dbReference type="OMA" id="FPGPYCK"/>
<evidence type="ECO:0000313" key="4">
    <source>
        <dbReference type="Proteomes" id="UP000001568"/>
    </source>
</evidence>
<dbReference type="InterPro" id="IPR002637">
    <property type="entry name" value="RdgB/HAM1"/>
</dbReference>
<dbReference type="Gene3D" id="3.90.950.10">
    <property type="match status" value="1"/>
</dbReference>
<accession>A4RZL1</accession>
<dbReference type="GO" id="GO:0005737">
    <property type="term" value="C:cytoplasm"/>
    <property type="evidence" value="ECO:0007669"/>
    <property type="project" value="TreeGrafter"/>
</dbReference>
<evidence type="ECO:0008006" key="5">
    <source>
        <dbReference type="Google" id="ProtNLM"/>
    </source>
</evidence>
<dbReference type="EMBL" id="CP000587">
    <property type="protein sequence ID" value="ABO96885.1"/>
    <property type="molecule type" value="Genomic_DNA"/>
</dbReference>
<dbReference type="HOGENOM" id="CLU_082080_1_1_1"/>
<keyword evidence="4" id="KW-1185">Reference proteome</keyword>
<evidence type="ECO:0000256" key="2">
    <source>
        <dbReference type="ARBA" id="ARBA00022801"/>
    </source>
</evidence>
<dbReference type="PANTHER" id="PTHR11067:SF9">
    <property type="entry name" value="INOSINE TRIPHOSPHATE PYROPHOSPHATASE"/>
    <property type="match status" value="1"/>
</dbReference>
<dbReference type="SUPFAM" id="SSF52972">
    <property type="entry name" value="ITPase-like"/>
    <property type="match status" value="1"/>
</dbReference>
<dbReference type="RefSeq" id="XP_001418592.1">
    <property type="nucleotide sequence ID" value="XM_001418555.1"/>
</dbReference>
<evidence type="ECO:0000313" key="3">
    <source>
        <dbReference type="EMBL" id="ABO96885.1"/>
    </source>
</evidence>
<keyword evidence="2" id="KW-0378">Hydrolase</keyword>
<sequence length="215" mass="23475">MASIPTLRIAYATGNHGKFAEAKHVFNRPENLARANVILQQFDVDTVEIQGSKVDISKHKLKEAATILFQEADAGDFDYLLVEDVSLDLDALNGFPGPYCKPMLEAIGPDGLWDVMSRYEDRNATVTCTVGAMAVRAGGSRETNVFIGSIRGTMVPPRGEVKHGKASWNSVFQPAGFAKTFGELQFVEQAEISHRRIALEKFLGNAIEAATEVNC</sequence>
<dbReference type="GeneID" id="5003074"/>
<gene>
    <name evidence="3" type="ORF">OSTLU_35233</name>
</gene>
<protein>
    <recommendedName>
        <fullName evidence="5">Non-canonical purine NTP pyrophosphatase</fullName>
    </recommendedName>
</protein>
<dbReference type="PANTHER" id="PTHR11067">
    <property type="entry name" value="INOSINE TRIPHOSPHATE PYROPHOSPHATASE/HAM1 PROTEIN"/>
    <property type="match status" value="1"/>
</dbReference>